<evidence type="ECO:0000259" key="6">
    <source>
        <dbReference type="PROSITE" id="PS51160"/>
    </source>
</evidence>
<protein>
    <recommendedName>
        <fullName evidence="2 4">acylphosphatase</fullName>
        <ecNumber evidence="2 4">3.6.1.7</ecNumber>
    </recommendedName>
</protein>
<evidence type="ECO:0000256" key="2">
    <source>
        <dbReference type="ARBA" id="ARBA00012150"/>
    </source>
</evidence>
<name>E3CWW4_9BACT</name>
<proteinExistence type="inferred from homology"/>
<dbReference type="Gene3D" id="3.30.70.100">
    <property type="match status" value="1"/>
</dbReference>
<evidence type="ECO:0000256" key="3">
    <source>
        <dbReference type="ARBA" id="ARBA00047645"/>
    </source>
</evidence>
<dbReference type="PANTHER" id="PTHR47268">
    <property type="entry name" value="ACYLPHOSPHATASE"/>
    <property type="match status" value="1"/>
</dbReference>
<evidence type="ECO:0000256" key="5">
    <source>
        <dbReference type="RuleBase" id="RU004168"/>
    </source>
</evidence>
<dbReference type="InterPro" id="IPR036046">
    <property type="entry name" value="Acylphosphatase-like_dom_sf"/>
</dbReference>
<dbReference type="InterPro" id="IPR020456">
    <property type="entry name" value="Acylphosphatase"/>
</dbReference>
<gene>
    <name evidence="7" type="ORF">Apau_0987</name>
</gene>
<keyword evidence="8" id="KW-1185">Reference proteome</keyword>
<evidence type="ECO:0000256" key="1">
    <source>
        <dbReference type="ARBA" id="ARBA00005614"/>
    </source>
</evidence>
<dbReference type="HOGENOM" id="CLU_141932_1_3_0"/>
<dbReference type="PANTHER" id="PTHR47268:SF4">
    <property type="entry name" value="ACYLPHOSPHATASE"/>
    <property type="match status" value="1"/>
</dbReference>
<dbReference type="eggNOG" id="COG1254">
    <property type="taxonomic scope" value="Bacteria"/>
</dbReference>
<feature type="active site" evidence="4">
    <location>
        <position position="45"/>
    </location>
</feature>
<dbReference type="OrthoDB" id="9808093at2"/>
<dbReference type="AlphaFoldDB" id="E3CWW4"/>
<dbReference type="PROSITE" id="PS51160">
    <property type="entry name" value="ACYLPHOSPHATASE_3"/>
    <property type="match status" value="1"/>
</dbReference>
<accession>E3CWW4</accession>
<dbReference type="EC" id="3.6.1.7" evidence="2 4"/>
<feature type="active site" evidence="4">
    <location>
        <position position="27"/>
    </location>
</feature>
<dbReference type="RefSeq" id="WP_006300595.1">
    <property type="nucleotide sequence ID" value="NZ_CM001022.1"/>
</dbReference>
<feature type="domain" description="Acylphosphatase-like" evidence="6">
    <location>
        <begin position="12"/>
        <end position="96"/>
    </location>
</feature>
<dbReference type="Pfam" id="PF00708">
    <property type="entry name" value="Acylphosphatase"/>
    <property type="match status" value="1"/>
</dbReference>
<evidence type="ECO:0000313" key="7">
    <source>
        <dbReference type="EMBL" id="EFQ23414.1"/>
    </source>
</evidence>
<dbReference type="InterPro" id="IPR017968">
    <property type="entry name" value="Acylphosphatase_CS"/>
</dbReference>
<dbReference type="InterPro" id="IPR001792">
    <property type="entry name" value="Acylphosphatase-like_dom"/>
</dbReference>
<dbReference type="PROSITE" id="PS00150">
    <property type="entry name" value="ACYLPHOSPHATASE_1"/>
    <property type="match status" value="1"/>
</dbReference>
<organism evidence="7 8">
    <name type="scientific">Aminomonas paucivorans DSM 12260</name>
    <dbReference type="NCBI Taxonomy" id="584708"/>
    <lineage>
        <taxon>Bacteria</taxon>
        <taxon>Thermotogati</taxon>
        <taxon>Synergistota</taxon>
        <taxon>Synergistia</taxon>
        <taxon>Synergistales</taxon>
        <taxon>Synergistaceae</taxon>
        <taxon>Aminomonas</taxon>
    </lineage>
</organism>
<dbReference type="GO" id="GO:0003998">
    <property type="term" value="F:acylphosphatase activity"/>
    <property type="evidence" value="ECO:0007669"/>
    <property type="project" value="UniProtKB-EC"/>
</dbReference>
<evidence type="ECO:0000313" key="8">
    <source>
        <dbReference type="Proteomes" id="UP000005096"/>
    </source>
</evidence>
<dbReference type="SUPFAM" id="SSF54975">
    <property type="entry name" value="Acylphosphatase/BLUF domain-like"/>
    <property type="match status" value="1"/>
</dbReference>
<dbReference type="PaxDb" id="584708-Apau_0987"/>
<comment type="similarity">
    <text evidence="1 5">Belongs to the acylphosphatase family.</text>
</comment>
<evidence type="ECO:0000256" key="4">
    <source>
        <dbReference type="PROSITE-ProRule" id="PRU00520"/>
    </source>
</evidence>
<dbReference type="STRING" id="584708.Apau_0987"/>
<dbReference type="Proteomes" id="UP000005096">
    <property type="component" value="Chromosome"/>
</dbReference>
<dbReference type="EMBL" id="CM001022">
    <property type="protein sequence ID" value="EFQ23414.1"/>
    <property type="molecule type" value="Genomic_DNA"/>
</dbReference>
<reference evidence="7 8" key="1">
    <citation type="journal article" date="2010" name="Stand. Genomic Sci.">
        <title>Non-contiguous finished genome sequence of Aminomonas paucivorans type strain (GLU-3).</title>
        <authorList>
            <person name="Pitluck S."/>
            <person name="Yasawong M."/>
            <person name="Held B."/>
            <person name="Lapidus A."/>
            <person name="Nolan M."/>
            <person name="Copeland A."/>
            <person name="Lucas S."/>
            <person name="Del Rio T.G."/>
            <person name="Tice H."/>
            <person name="Cheng J.F."/>
            <person name="Chertkov O."/>
            <person name="Goodwin L."/>
            <person name="Tapia R."/>
            <person name="Han C."/>
            <person name="Liolios K."/>
            <person name="Ivanova N."/>
            <person name="Mavromatis K."/>
            <person name="Ovchinnikova G."/>
            <person name="Pati A."/>
            <person name="Chen A."/>
            <person name="Palaniappan K."/>
            <person name="Land M."/>
            <person name="Hauser L."/>
            <person name="Chang Y.J."/>
            <person name="Jeffries C.D."/>
            <person name="Pukall R."/>
            <person name="Spring S."/>
            <person name="Rohde M."/>
            <person name="Sikorski J."/>
            <person name="Goker M."/>
            <person name="Woyke T."/>
            <person name="Bristow J."/>
            <person name="Eisen J.A."/>
            <person name="Markowitz V."/>
            <person name="Hugenholtz P."/>
            <person name="Kyrpides N.C."/>
            <person name="Klenk H.P."/>
        </authorList>
    </citation>
    <scope>NUCLEOTIDE SEQUENCE [LARGE SCALE GENOMIC DNA]</scope>
    <source>
        <strain evidence="7 8">DSM 12260</strain>
    </source>
</reference>
<comment type="catalytic activity">
    <reaction evidence="3 4">
        <text>an acyl phosphate + H2O = a carboxylate + phosphate + H(+)</text>
        <dbReference type="Rhea" id="RHEA:14965"/>
        <dbReference type="ChEBI" id="CHEBI:15377"/>
        <dbReference type="ChEBI" id="CHEBI:15378"/>
        <dbReference type="ChEBI" id="CHEBI:29067"/>
        <dbReference type="ChEBI" id="CHEBI:43474"/>
        <dbReference type="ChEBI" id="CHEBI:59918"/>
        <dbReference type="EC" id="3.6.1.7"/>
    </reaction>
</comment>
<keyword evidence="4" id="KW-0378">Hydrolase</keyword>
<sequence>MDRKRPEPQLLCRRFLVEGRVQGVGFRRAGAEMARGLGLDGWIRNRGDRVEVLVQGAPEAVGAFARWLAQGPPWARVGCVKTWEEHPVPSGFCILPSVEEEDG</sequence>